<evidence type="ECO:0000256" key="4">
    <source>
        <dbReference type="ARBA" id="ARBA00022692"/>
    </source>
</evidence>
<dbReference type="PANTHER" id="PTHR37937">
    <property type="entry name" value="CONJUGATIVE TRANSFER: DNA TRANSPORT"/>
    <property type="match status" value="1"/>
</dbReference>
<dbReference type="NCBIfam" id="NF045973">
    <property type="entry name" value="conju_CD1115"/>
    <property type="match status" value="1"/>
</dbReference>
<evidence type="ECO:0000256" key="3">
    <source>
        <dbReference type="ARBA" id="ARBA00022475"/>
    </source>
</evidence>
<dbReference type="RefSeq" id="WP_202018071.1">
    <property type="nucleotide sequence ID" value="NZ_JAEHNR010000033.1"/>
</dbReference>
<dbReference type="Gene3D" id="3.40.50.300">
    <property type="entry name" value="P-loop containing nucleotide triphosphate hydrolases"/>
    <property type="match status" value="1"/>
</dbReference>
<gene>
    <name evidence="7" type="ORF">JEM47_05300</name>
</gene>
<organism evidence="7 8">
    <name type="scientific">Lactobacillus kitasatonis</name>
    <dbReference type="NCBI Taxonomy" id="237446"/>
    <lineage>
        <taxon>Bacteria</taxon>
        <taxon>Bacillati</taxon>
        <taxon>Bacillota</taxon>
        <taxon>Bacilli</taxon>
        <taxon>Lactobacillales</taxon>
        <taxon>Lactobacillaceae</taxon>
        <taxon>Lactobacillus</taxon>
    </lineage>
</organism>
<keyword evidence="6" id="KW-0472">Membrane</keyword>
<dbReference type="SUPFAM" id="SSF52540">
    <property type="entry name" value="P-loop containing nucleoside triphosphate hydrolases"/>
    <property type="match status" value="1"/>
</dbReference>
<proteinExistence type="inferred from homology"/>
<evidence type="ECO:0000313" key="8">
    <source>
        <dbReference type="Proteomes" id="UP000640912"/>
    </source>
</evidence>
<sequence length="509" mass="57878">MATIGFMSNSADNEKEKTPWTTKLEKNSVIFGKHTFLSMNLKEALNDNTLVIGTSGTGKTYSFVEPNVLQANANYVIADAKGAILNNVGQSLKKQGYHLQVLNLINLKHSMSYNPLHYLKTDMDITNFANQVIATDPTGFQSHGGDFDPFWDNAARSVLEVLILFVKENLPEEEQTMGAVTRLFSIINLTPDHIDNALSIFGDNERGFYFSDYRGIDNSQDTVGTKVFDWLRENHPDSEALKKWDHATQSRGSNRAWSSICGVLGAYLSIYDYPDVENLLSSNQINFEALLKPKTAFFILYDDADPSKNFISNVLYGQMISFLYHKAFELEDNKLPVKIRFFLDDFKNILIPHFDDYLATARSRNISFCMMLQDESQLQTKFGPNTSSVIGNCSSYLLTGTTDLNMAKIAAERFNRKPTSIRLMDSESFLLDVGGYLAQTTRYDYRQHPNYVDEKFPISVHIHTPKLHLKWNKMSAILKHLPNEYNTKDSDWINDDTMLIDPTKDDLPF</sequence>
<dbReference type="InterPro" id="IPR027417">
    <property type="entry name" value="P-loop_NTPase"/>
</dbReference>
<dbReference type="EMBL" id="JAEHNR010000033">
    <property type="protein sequence ID" value="MBL1071908.1"/>
    <property type="molecule type" value="Genomic_DNA"/>
</dbReference>
<dbReference type="CDD" id="cd01127">
    <property type="entry name" value="TrwB_TraG_TraD_VirD4"/>
    <property type="match status" value="2"/>
</dbReference>
<keyword evidence="5" id="KW-1133">Transmembrane helix</keyword>
<comment type="subcellular location">
    <subcellularLocation>
        <location evidence="1">Cell membrane</location>
        <topology evidence="1">Multi-pass membrane protein</topology>
    </subcellularLocation>
</comment>
<dbReference type="PANTHER" id="PTHR37937:SF1">
    <property type="entry name" value="CONJUGATIVE TRANSFER: DNA TRANSPORT"/>
    <property type="match status" value="1"/>
</dbReference>
<comment type="caution">
    <text evidence="7">The sequence shown here is derived from an EMBL/GenBank/DDBJ whole genome shotgun (WGS) entry which is preliminary data.</text>
</comment>
<keyword evidence="4" id="KW-0812">Transmembrane</keyword>
<dbReference type="Pfam" id="PF02534">
    <property type="entry name" value="T4SS-DNA_transf"/>
    <property type="match status" value="1"/>
</dbReference>
<accession>A0ABS1LUG8</accession>
<reference evidence="7 8" key="1">
    <citation type="journal article" date="2021" name="Microorganisms">
        <title>Dual Inhibition of Salmonella enterica and Clostridium perfringens by New Probiotic Candidates Isolated from Chicken Intestinal Mucosa.</title>
        <authorList>
            <person name="Lone A."/>
            <person name="Mottawea W."/>
            <person name="Ait Chait Y."/>
            <person name="Hammami R."/>
        </authorList>
    </citation>
    <scope>NUCLEOTIDE SEQUENCE [LARGE SCALE GENOMIC DNA]</scope>
    <source>
        <strain evidence="7 8">A12</strain>
    </source>
</reference>
<evidence type="ECO:0000256" key="2">
    <source>
        <dbReference type="ARBA" id="ARBA00008806"/>
    </source>
</evidence>
<evidence type="ECO:0000256" key="6">
    <source>
        <dbReference type="ARBA" id="ARBA00023136"/>
    </source>
</evidence>
<comment type="similarity">
    <text evidence="2">Belongs to the VirD4/TraG family.</text>
</comment>
<dbReference type="InterPro" id="IPR051539">
    <property type="entry name" value="T4SS-coupling_protein"/>
</dbReference>
<evidence type="ECO:0000313" key="7">
    <source>
        <dbReference type="EMBL" id="MBL1071908.1"/>
    </source>
</evidence>
<keyword evidence="3" id="KW-1003">Cell membrane</keyword>
<dbReference type="Proteomes" id="UP000640912">
    <property type="component" value="Unassembled WGS sequence"/>
</dbReference>
<keyword evidence="8" id="KW-1185">Reference proteome</keyword>
<protein>
    <submittedName>
        <fullName evidence="7">Type IV secretory system conjugative DNA transfer family protein</fullName>
    </submittedName>
</protein>
<evidence type="ECO:0000256" key="1">
    <source>
        <dbReference type="ARBA" id="ARBA00004651"/>
    </source>
</evidence>
<dbReference type="InterPro" id="IPR003688">
    <property type="entry name" value="TraG/VirD4"/>
</dbReference>
<name>A0ABS1LUG8_9LACO</name>
<evidence type="ECO:0000256" key="5">
    <source>
        <dbReference type="ARBA" id="ARBA00022989"/>
    </source>
</evidence>